<dbReference type="SUPFAM" id="SSF53474">
    <property type="entry name" value="alpha/beta-Hydrolases"/>
    <property type="match status" value="2"/>
</dbReference>
<dbReference type="PANTHER" id="PTHR43037:SF1">
    <property type="entry name" value="BLL1128 PROTEIN"/>
    <property type="match status" value="1"/>
</dbReference>
<evidence type="ECO:0000256" key="2">
    <source>
        <dbReference type="ARBA" id="ARBA00022801"/>
    </source>
</evidence>
<protein>
    <recommendedName>
        <fullName evidence="5">Esterase</fullName>
    </recommendedName>
</protein>
<proteinExistence type="predicted"/>
<dbReference type="Gene3D" id="3.40.50.1820">
    <property type="entry name" value="alpha/beta hydrolase"/>
    <property type="match status" value="1"/>
</dbReference>
<evidence type="ECO:0008006" key="5">
    <source>
        <dbReference type="Google" id="ProtNLM"/>
    </source>
</evidence>
<evidence type="ECO:0000313" key="4">
    <source>
        <dbReference type="Proteomes" id="UP000250079"/>
    </source>
</evidence>
<dbReference type="GO" id="GO:0016787">
    <property type="term" value="F:hydrolase activity"/>
    <property type="evidence" value="ECO:0007669"/>
    <property type="project" value="UniProtKB-KW"/>
</dbReference>
<dbReference type="KEGG" id="gai:IMCC3135_14475"/>
<evidence type="ECO:0000313" key="3">
    <source>
        <dbReference type="EMBL" id="ASJ72980.1"/>
    </source>
</evidence>
<dbReference type="InterPro" id="IPR050955">
    <property type="entry name" value="Plant_Biomass_Hydrol_Est"/>
</dbReference>
<dbReference type="EMBL" id="CP018632">
    <property type="protein sequence ID" value="ASJ72980.1"/>
    <property type="molecule type" value="Genomic_DNA"/>
</dbReference>
<sequence length="370" mass="39061">MYNFKVDSLRSATDGTHNARVMAANDLVQRTLAQHGLVSPLSGAVDGQAGAVPSSVPPVVVNPMAGFKTPFTGAAAQHVVIPEGAEFRQEQFSCEAGSRSYRTYIPSSATIGVTGIVVMLHGCTQNPEDFALGTGMNQLAEKHRFVVIYPQQSRGDNAQSCWNWFSRGDQHRDRGEPAILAGMTRKVMAEQGVPKEKTCVAGLSAGAAMAVILGETYPDVFCAVGAHSGLPLGVARDVPSAFAAMAGNANMPEAANRVSEAPAVRTIVFHGSADATVHPSNGDGIARHIRARGAQLTIETDEQGRTSGRSFSRKIIATAQGTTELEHWVVDGLGHAWSGGQPEGSYTDTQGPDASAEMVRFFFESGNHKG</sequence>
<dbReference type="InterPro" id="IPR010126">
    <property type="entry name" value="Esterase_phb"/>
</dbReference>
<dbReference type="InterPro" id="IPR029058">
    <property type="entry name" value="AB_hydrolase_fold"/>
</dbReference>
<organism evidence="3 4">
    <name type="scientific">Granulosicoccus antarcticus IMCC3135</name>
    <dbReference type="NCBI Taxonomy" id="1192854"/>
    <lineage>
        <taxon>Bacteria</taxon>
        <taxon>Pseudomonadati</taxon>
        <taxon>Pseudomonadota</taxon>
        <taxon>Gammaproteobacteria</taxon>
        <taxon>Chromatiales</taxon>
        <taxon>Granulosicoccaceae</taxon>
        <taxon>Granulosicoccus</taxon>
    </lineage>
</organism>
<dbReference type="OrthoDB" id="5291933at2"/>
<dbReference type="GO" id="GO:0005576">
    <property type="term" value="C:extracellular region"/>
    <property type="evidence" value="ECO:0007669"/>
    <property type="project" value="InterPro"/>
</dbReference>
<keyword evidence="2" id="KW-0378">Hydrolase</keyword>
<keyword evidence="1" id="KW-0732">Signal</keyword>
<dbReference type="RefSeq" id="WP_088918238.1">
    <property type="nucleotide sequence ID" value="NZ_CP018632.1"/>
</dbReference>
<dbReference type="AlphaFoldDB" id="A0A2Z2NW08"/>
<gene>
    <name evidence="3" type="ORF">IMCC3135_14475</name>
</gene>
<evidence type="ECO:0000256" key="1">
    <source>
        <dbReference type="ARBA" id="ARBA00022729"/>
    </source>
</evidence>
<dbReference type="NCBIfam" id="TIGR01840">
    <property type="entry name" value="esterase_phb"/>
    <property type="match status" value="1"/>
</dbReference>
<dbReference type="PANTHER" id="PTHR43037">
    <property type="entry name" value="UNNAMED PRODUCT-RELATED"/>
    <property type="match status" value="1"/>
</dbReference>
<dbReference type="Pfam" id="PF10503">
    <property type="entry name" value="Esterase_PHB"/>
    <property type="match status" value="1"/>
</dbReference>
<keyword evidence="4" id="KW-1185">Reference proteome</keyword>
<dbReference type="Proteomes" id="UP000250079">
    <property type="component" value="Chromosome"/>
</dbReference>
<reference evidence="3 4" key="1">
    <citation type="submission" date="2016-12" db="EMBL/GenBank/DDBJ databases">
        <authorList>
            <person name="Song W.-J."/>
            <person name="Kurnit D.M."/>
        </authorList>
    </citation>
    <scope>NUCLEOTIDE SEQUENCE [LARGE SCALE GENOMIC DNA]</scope>
    <source>
        <strain evidence="3 4">IMCC3135</strain>
    </source>
</reference>
<accession>A0A2Z2NW08</accession>
<name>A0A2Z2NW08_9GAMM</name>